<keyword evidence="3" id="KW-1185">Reference proteome</keyword>
<dbReference type="Pfam" id="PF01408">
    <property type="entry name" value="GFO_IDH_MocA"/>
    <property type="match status" value="1"/>
</dbReference>
<feature type="domain" description="Gfo/Idh/MocA-like oxidoreductase N-terminal" evidence="1">
    <location>
        <begin position="1"/>
        <end position="119"/>
    </location>
</feature>
<dbReference type="PANTHER" id="PTHR43708:SF4">
    <property type="entry name" value="OXIDOREDUCTASE YCEM-RELATED"/>
    <property type="match status" value="1"/>
</dbReference>
<dbReference type="Proteomes" id="UP001273505">
    <property type="component" value="Unassembled WGS sequence"/>
</dbReference>
<gene>
    <name evidence="2" type="ORF">SCD92_11965</name>
</gene>
<name>A0ABU4RYV3_9GAMM</name>
<dbReference type="SUPFAM" id="SSF55347">
    <property type="entry name" value="Glyceraldehyde-3-phosphate dehydrogenase-like, C-terminal domain"/>
    <property type="match status" value="1"/>
</dbReference>
<dbReference type="InterPro" id="IPR036291">
    <property type="entry name" value="NAD(P)-bd_dom_sf"/>
</dbReference>
<dbReference type="SUPFAM" id="SSF51735">
    <property type="entry name" value="NAD(P)-binding Rossmann-fold domains"/>
    <property type="match status" value="1"/>
</dbReference>
<protein>
    <submittedName>
        <fullName evidence="2">Gfo/Idh/MocA family oxidoreductase</fullName>
    </submittedName>
</protein>
<evidence type="ECO:0000313" key="2">
    <source>
        <dbReference type="EMBL" id="MDX6850079.1"/>
    </source>
</evidence>
<dbReference type="Gene3D" id="3.40.50.720">
    <property type="entry name" value="NAD(P)-binding Rossmann-like Domain"/>
    <property type="match status" value="1"/>
</dbReference>
<comment type="caution">
    <text evidence="2">The sequence shown here is derived from an EMBL/GenBank/DDBJ whole genome shotgun (WGS) entry which is preliminary data.</text>
</comment>
<dbReference type="PANTHER" id="PTHR43708">
    <property type="entry name" value="CONSERVED EXPRESSED OXIDOREDUCTASE (EUROFUNG)"/>
    <property type="match status" value="1"/>
</dbReference>
<dbReference type="InterPro" id="IPR051317">
    <property type="entry name" value="Gfo/Idh/MocA_oxidoreduct"/>
</dbReference>
<sequence>MRIALAGLGDIAQKAYLPALTRHLNATPILCTRNPATLARLANHYRIDETYTDYSAMLKSRPDAVMIHSSTESHFDLATAALNECIPVFVDKPLSYNLNHSEQLVALAMEKNCPLFCGFNRRYAPLYQAPLAVKPVSVIYQKNRHNLAGAPREFIFDDFIHVVDFVRHASPDPVLDFQVHPFFMADALASISVSWRSAGASFTAAMNRVSGQTRERLEYNGLNASWQVDNLRQGQEMLGNQVTAFGFGDWDETLYKRGFFTMLEEFIAQVETRQANADYLQGVLASHRLCESILEQAVCDI</sequence>
<dbReference type="EMBL" id="JAXAFO010000019">
    <property type="protein sequence ID" value="MDX6850079.1"/>
    <property type="molecule type" value="Genomic_DNA"/>
</dbReference>
<organism evidence="2 3">
    <name type="scientific">Gilvimarinus gilvus</name>
    <dbReference type="NCBI Taxonomy" id="3058038"/>
    <lineage>
        <taxon>Bacteria</taxon>
        <taxon>Pseudomonadati</taxon>
        <taxon>Pseudomonadota</taxon>
        <taxon>Gammaproteobacteria</taxon>
        <taxon>Cellvibrionales</taxon>
        <taxon>Cellvibrionaceae</taxon>
        <taxon>Gilvimarinus</taxon>
    </lineage>
</organism>
<dbReference type="Gene3D" id="3.30.360.10">
    <property type="entry name" value="Dihydrodipicolinate Reductase, domain 2"/>
    <property type="match status" value="1"/>
</dbReference>
<dbReference type="InterPro" id="IPR000683">
    <property type="entry name" value="Gfo/Idh/MocA-like_OxRdtase_N"/>
</dbReference>
<accession>A0ABU4RYV3</accession>
<proteinExistence type="predicted"/>
<evidence type="ECO:0000313" key="3">
    <source>
        <dbReference type="Proteomes" id="UP001273505"/>
    </source>
</evidence>
<dbReference type="RefSeq" id="WP_302720798.1">
    <property type="nucleotide sequence ID" value="NZ_JAULRU010000215.1"/>
</dbReference>
<evidence type="ECO:0000259" key="1">
    <source>
        <dbReference type="Pfam" id="PF01408"/>
    </source>
</evidence>
<reference evidence="2 3" key="1">
    <citation type="submission" date="2023-11" db="EMBL/GenBank/DDBJ databases">
        <title>Gilvimarinus fulvus sp. nov., isolated from the surface of Kelp.</title>
        <authorList>
            <person name="Sun Y.Y."/>
            <person name="Gong Y."/>
            <person name="Du Z.J."/>
        </authorList>
    </citation>
    <scope>NUCLEOTIDE SEQUENCE [LARGE SCALE GENOMIC DNA]</scope>
    <source>
        <strain evidence="2 3">SDUM040013</strain>
    </source>
</reference>